<gene>
    <name evidence="5" type="ORF">F5544_06305</name>
</gene>
<protein>
    <recommendedName>
        <fullName evidence="3">amidase</fullName>
        <ecNumber evidence="3">3.5.1.4</ecNumber>
    </recommendedName>
</protein>
<comment type="catalytic activity">
    <reaction evidence="1">
        <text>a monocarboxylic acid amide + H2O = a monocarboxylate + NH4(+)</text>
        <dbReference type="Rhea" id="RHEA:12020"/>
        <dbReference type="ChEBI" id="CHEBI:15377"/>
        <dbReference type="ChEBI" id="CHEBI:28938"/>
        <dbReference type="ChEBI" id="CHEBI:35757"/>
        <dbReference type="ChEBI" id="CHEBI:83628"/>
        <dbReference type="EC" id="3.5.1.4"/>
    </reaction>
</comment>
<evidence type="ECO:0000313" key="6">
    <source>
        <dbReference type="Proteomes" id="UP000503540"/>
    </source>
</evidence>
<dbReference type="SUPFAM" id="SSF75304">
    <property type="entry name" value="Amidase signature (AS) enzymes"/>
    <property type="match status" value="1"/>
</dbReference>
<dbReference type="PANTHER" id="PTHR11895">
    <property type="entry name" value="TRANSAMIDASE"/>
    <property type="match status" value="1"/>
</dbReference>
<dbReference type="GO" id="GO:0004040">
    <property type="term" value="F:amidase activity"/>
    <property type="evidence" value="ECO:0007669"/>
    <property type="project" value="UniProtKB-EC"/>
</dbReference>
<evidence type="ECO:0000313" key="5">
    <source>
        <dbReference type="EMBL" id="QIS09172.1"/>
    </source>
</evidence>
<evidence type="ECO:0000259" key="4">
    <source>
        <dbReference type="Pfam" id="PF01425"/>
    </source>
</evidence>
<dbReference type="Pfam" id="PF01425">
    <property type="entry name" value="Amidase"/>
    <property type="match status" value="1"/>
</dbReference>
<keyword evidence="6" id="KW-1185">Reference proteome</keyword>
<feature type="domain" description="Amidase" evidence="4">
    <location>
        <begin position="40"/>
        <end position="431"/>
    </location>
</feature>
<dbReference type="InterPro" id="IPR000120">
    <property type="entry name" value="Amidase"/>
</dbReference>
<dbReference type="Proteomes" id="UP000503540">
    <property type="component" value="Chromosome"/>
</dbReference>
<dbReference type="PANTHER" id="PTHR11895:SF7">
    <property type="entry name" value="GLUTAMYL-TRNA(GLN) AMIDOTRANSFERASE SUBUNIT A, MITOCHONDRIAL"/>
    <property type="match status" value="1"/>
</dbReference>
<sequence>MEKSVVVADRLHGMSASEIRERVVAGEWSPHEVCEMASGAAAEIGGALGAFITITPEVAYRHAANALRQLEQGDPGPLCGVPIGVKDVFDVAGVPTTTGSLARRESVAAQDASCVARLVSAGAMVIGKTNMPEFAMLPRTVNRLGGECVNPVDGTRISGGSSGGSAAAVAAGIVPIALGTDAGGSTRIPAALCGTVGVHSTPGAVDGRGTYRSSALLTSIGPIARTVGDAALVLDLLGAQADYRSAALRGRWVGRSGLDSNADPRVLAAVRGICDRLGDKGIDIADSDASLSADRYIDSFHVVLNGDRYRQLHRFIDDPAAHALLTDYARRILAEGARVTDAEYATAVTTRRDAAAHLETLLAGTDFLVTPTVSVTAPRAADPLDHAGLIAFTYLVNYTGYTAVSVPCGIVDGLPIGIQLIGRPGAESTLLDAARRIERLNAE</sequence>
<dbReference type="KEGG" id="nah:F5544_06305"/>
<evidence type="ECO:0000256" key="1">
    <source>
        <dbReference type="ARBA" id="ARBA00001311"/>
    </source>
</evidence>
<dbReference type="AlphaFoldDB" id="A0A6G9Y7H8"/>
<proteinExistence type="inferred from homology"/>
<dbReference type="Gene3D" id="3.90.1300.10">
    <property type="entry name" value="Amidase signature (AS) domain"/>
    <property type="match status" value="1"/>
</dbReference>
<dbReference type="EMBL" id="CP046172">
    <property type="protein sequence ID" value="QIS09172.1"/>
    <property type="molecule type" value="Genomic_DNA"/>
</dbReference>
<organism evidence="5 6">
    <name type="scientific">Nocardia arthritidis</name>
    <dbReference type="NCBI Taxonomy" id="228602"/>
    <lineage>
        <taxon>Bacteria</taxon>
        <taxon>Bacillati</taxon>
        <taxon>Actinomycetota</taxon>
        <taxon>Actinomycetes</taxon>
        <taxon>Mycobacteriales</taxon>
        <taxon>Nocardiaceae</taxon>
        <taxon>Nocardia</taxon>
    </lineage>
</organism>
<dbReference type="InterPro" id="IPR023631">
    <property type="entry name" value="Amidase_dom"/>
</dbReference>
<evidence type="ECO:0000256" key="3">
    <source>
        <dbReference type="ARBA" id="ARBA00012922"/>
    </source>
</evidence>
<dbReference type="InterPro" id="IPR036928">
    <property type="entry name" value="AS_sf"/>
</dbReference>
<dbReference type="RefSeq" id="WP_167472313.1">
    <property type="nucleotide sequence ID" value="NZ_CP046172.1"/>
</dbReference>
<dbReference type="EC" id="3.5.1.4" evidence="3"/>
<accession>A0A6G9Y7H8</accession>
<comment type="similarity">
    <text evidence="2">Belongs to the amidase family.</text>
</comment>
<name>A0A6G9Y7H8_9NOCA</name>
<reference evidence="5 6" key="1">
    <citation type="journal article" date="2019" name="ACS Chem. Biol.">
        <title>Identification and Mobilization of a Cryptic Antibiotic Biosynthesis Gene Locus from a Human-Pathogenic Nocardia Isolate.</title>
        <authorList>
            <person name="Herisse M."/>
            <person name="Ishida K."/>
            <person name="Porter J.L."/>
            <person name="Howden B."/>
            <person name="Hertweck C."/>
            <person name="Stinear T.P."/>
            <person name="Pidot S.J."/>
        </authorList>
    </citation>
    <scope>NUCLEOTIDE SEQUENCE [LARGE SCALE GENOMIC DNA]</scope>
    <source>
        <strain evidence="5 6">AUSMDU00012717</strain>
    </source>
</reference>
<evidence type="ECO:0000256" key="2">
    <source>
        <dbReference type="ARBA" id="ARBA00009199"/>
    </source>
</evidence>